<proteinExistence type="predicted"/>
<feature type="domain" description="NADP-dependent oxidoreductase" evidence="1">
    <location>
        <begin position="35"/>
        <end position="248"/>
    </location>
</feature>
<reference evidence="3" key="1">
    <citation type="submission" date="2022-11" db="UniProtKB">
        <authorList>
            <consortium name="WormBaseParasite"/>
        </authorList>
    </citation>
    <scope>IDENTIFICATION</scope>
</reference>
<protein>
    <submittedName>
        <fullName evidence="3">NADP-dependent oxidoreductase domain-containing protein</fullName>
    </submittedName>
</protein>
<sequence length="325" mass="37110">MQSHTLSRVRGISVEVQPTKIVHHVPESNEKILRRIPRKTYYICTKVGKYECDYARPYDFRADKILDSLTKSLRRLKLTYLDICFLQIHDNDFEPNQSVIIYETLPALQLAQQSGKIRYIGITGYCTQKIIEVIKQSTVKIDVFMSYSRASLNDNSLGEHIPFFKARNIAVINAAPFSQGLLTEKGPSLWHPASKRVVDATREAVKYCQEKNIHIEKLALHYSLNFPGIDACVVGAENAAQVMINLNTAWLNSALQPLESRVLGRLMRRYFDKLENENWEGINTKAYWKRLQRLGLPTLSTNRFSSLESLSSTVTSLSITSSKCY</sequence>
<organism evidence="2 3">
    <name type="scientific">Panagrolaimus superbus</name>
    <dbReference type="NCBI Taxonomy" id="310955"/>
    <lineage>
        <taxon>Eukaryota</taxon>
        <taxon>Metazoa</taxon>
        <taxon>Ecdysozoa</taxon>
        <taxon>Nematoda</taxon>
        <taxon>Chromadorea</taxon>
        <taxon>Rhabditida</taxon>
        <taxon>Tylenchina</taxon>
        <taxon>Panagrolaimomorpha</taxon>
        <taxon>Panagrolaimoidea</taxon>
        <taxon>Panagrolaimidae</taxon>
        <taxon>Panagrolaimus</taxon>
    </lineage>
</organism>
<dbReference type="Proteomes" id="UP000887577">
    <property type="component" value="Unplaced"/>
</dbReference>
<dbReference type="SUPFAM" id="SSF51430">
    <property type="entry name" value="NAD(P)-linked oxidoreductase"/>
    <property type="match status" value="1"/>
</dbReference>
<dbReference type="AlphaFoldDB" id="A0A914Y518"/>
<name>A0A914Y518_9BILA</name>
<dbReference type="PANTHER" id="PTHR42686">
    <property type="entry name" value="GH17980P-RELATED"/>
    <property type="match status" value="1"/>
</dbReference>
<dbReference type="InterPro" id="IPR036812">
    <property type="entry name" value="NAD(P)_OxRdtase_dom_sf"/>
</dbReference>
<dbReference type="GO" id="GO:0005829">
    <property type="term" value="C:cytosol"/>
    <property type="evidence" value="ECO:0007669"/>
    <property type="project" value="TreeGrafter"/>
</dbReference>
<evidence type="ECO:0000313" key="3">
    <source>
        <dbReference type="WBParaSite" id="PSU_v2.g1433.t1"/>
    </source>
</evidence>
<evidence type="ECO:0000259" key="1">
    <source>
        <dbReference type="Pfam" id="PF00248"/>
    </source>
</evidence>
<dbReference type="GO" id="GO:0016491">
    <property type="term" value="F:oxidoreductase activity"/>
    <property type="evidence" value="ECO:0007669"/>
    <property type="project" value="InterPro"/>
</dbReference>
<evidence type="ECO:0000313" key="2">
    <source>
        <dbReference type="Proteomes" id="UP000887577"/>
    </source>
</evidence>
<dbReference type="InterPro" id="IPR020471">
    <property type="entry name" value="AKR"/>
</dbReference>
<accession>A0A914Y518</accession>
<dbReference type="InterPro" id="IPR023210">
    <property type="entry name" value="NADP_OxRdtase_dom"/>
</dbReference>
<dbReference type="Gene3D" id="3.20.20.100">
    <property type="entry name" value="NADP-dependent oxidoreductase domain"/>
    <property type="match status" value="1"/>
</dbReference>
<dbReference type="PANTHER" id="PTHR42686:SF1">
    <property type="entry name" value="GH17980P-RELATED"/>
    <property type="match status" value="1"/>
</dbReference>
<keyword evidence="2" id="KW-1185">Reference proteome</keyword>
<dbReference type="WBParaSite" id="PSU_v2.g1433.t1">
    <property type="protein sequence ID" value="PSU_v2.g1433.t1"/>
    <property type="gene ID" value="PSU_v2.g1433"/>
</dbReference>
<dbReference type="Pfam" id="PF00248">
    <property type="entry name" value="Aldo_ket_red"/>
    <property type="match status" value="1"/>
</dbReference>